<dbReference type="KEGG" id="hdi:HDIA_2234"/>
<keyword evidence="2" id="KW-1185">Reference proteome</keyword>
<dbReference type="AlphaFoldDB" id="A0A2C9D899"/>
<reference evidence="2" key="1">
    <citation type="submission" date="2017-09" db="EMBL/GenBank/DDBJ databases">
        <title>Genome sequence of Nannocystis excedens DSM 71.</title>
        <authorList>
            <person name="Blom J."/>
        </authorList>
    </citation>
    <scope>NUCLEOTIDE SEQUENCE [LARGE SCALE GENOMIC DNA]</scope>
    <source>
        <strain evidence="2">type strain: E19</strain>
    </source>
</reference>
<sequence length="85" mass="9365">MKAIASKIELVGNSGSREFPEAASYRVTFDCNDGEWNEFTLVFVVLSNSGFDDALEKAKGELVRFANDLRIEAERARVGHDADPA</sequence>
<dbReference type="RefSeq" id="WP_099556235.1">
    <property type="nucleotide sequence ID" value="NZ_LT960614.1"/>
</dbReference>
<gene>
    <name evidence="1" type="ORF">HDIA_2234</name>
</gene>
<accession>A0A2C9D899</accession>
<protein>
    <submittedName>
        <fullName evidence="1">Uncharacterized protein</fullName>
    </submittedName>
</protein>
<organism evidence="1 2">
    <name type="scientific">Hartmannibacter diazotrophicus</name>
    <dbReference type="NCBI Taxonomy" id="1482074"/>
    <lineage>
        <taxon>Bacteria</taxon>
        <taxon>Pseudomonadati</taxon>
        <taxon>Pseudomonadota</taxon>
        <taxon>Alphaproteobacteria</taxon>
        <taxon>Hyphomicrobiales</taxon>
        <taxon>Pleomorphomonadaceae</taxon>
        <taxon>Hartmannibacter</taxon>
    </lineage>
</organism>
<evidence type="ECO:0000313" key="1">
    <source>
        <dbReference type="EMBL" id="SON55775.1"/>
    </source>
</evidence>
<dbReference type="EMBL" id="LT960614">
    <property type="protein sequence ID" value="SON55775.1"/>
    <property type="molecule type" value="Genomic_DNA"/>
</dbReference>
<evidence type="ECO:0000313" key="2">
    <source>
        <dbReference type="Proteomes" id="UP000223606"/>
    </source>
</evidence>
<dbReference type="Proteomes" id="UP000223606">
    <property type="component" value="Chromosome 1"/>
</dbReference>
<name>A0A2C9D899_9HYPH</name>
<proteinExistence type="predicted"/>